<keyword evidence="3" id="KW-1185">Reference proteome</keyword>
<name>A0ABP9V593_9DEIO</name>
<sequence length="75" mass="8052">MKVIKYVGVYSGAEGASLKFYKNVPTIVERDSVANSLLAQPDFVLSSIEELQSYKPAPAESEAPAPVPAPVKETK</sequence>
<organism evidence="2 3">
    <name type="scientific">Deinococcus xinjiangensis</name>
    <dbReference type="NCBI Taxonomy" id="457454"/>
    <lineage>
        <taxon>Bacteria</taxon>
        <taxon>Thermotogati</taxon>
        <taxon>Deinococcota</taxon>
        <taxon>Deinococci</taxon>
        <taxon>Deinococcales</taxon>
        <taxon>Deinococcaceae</taxon>
        <taxon>Deinococcus</taxon>
    </lineage>
</organism>
<evidence type="ECO:0000313" key="3">
    <source>
        <dbReference type="Proteomes" id="UP001458946"/>
    </source>
</evidence>
<dbReference type="EMBL" id="BAABRN010000001">
    <property type="protein sequence ID" value="GAA5500460.1"/>
    <property type="molecule type" value="Genomic_DNA"/>
</dbReference>
<comment type="caution">
    <text evidence="2">The sequence shown here is derived from an EMBL/GenBank/DDBJ whole genome shotgun (WGS) entry which is preliminary data.</text>
</comment>
<accession>A0ABP9V593</accession>
<reference evidence="2 3" key="1">
    <citation type="submission" date="2024-02" db="EMBL/GenBank/DDBJ databases">
        <title>Deinococcus xinjiangensis NBRC 107630.</title>
        <authorList>
            <person name="Ichikawa N."/>
            <person name="Katano-Makiyama Y."/>
            <person name="Hidaka K."/>
        </authorList>
    </citation>
    <scope>NUCLEOTIDE SEQUENCE [LARGE SCALE GENOMIC DNA]</scope>
    <source>
        <strain evidence="2 3">NBRC 107630</strain>
    </source>
</reference>
<dbReference type="Proteomes" id="UP001458946">
    <property type="component" value="Unassembled WGS sequence"/>
</dbReference>
<evidence type="ECO:0000256" key="1">
    <source>
        <dbReference type="SAM" id="MobiDB-lite"/>
    </source>
</evidence>
<feature type="region of interest" description="Disordered" evidence="1">
    <location>
        <begin position="55"/>
        <end position="75"/>
    </location>
</feature>
<proteinExistence type="predicted"/>
<dbReference type="RefSeq" id="WP_353540445.1">
    <property type="nucleotide sequence ID" value="NZ_BAABRN010000001.1"/>
</dbReference>
<evidence type="ECO:0000313" key="2">
    <source>
        <dbReference type="EMBL" id="GAA5500460.1"/>
    </source>
</evidence>
<protein>
    <submittedName>
        <fullName evidence="2">Uncharacterized protein</fullName>
    </submittedName>
</protein>
<gene>
    <name evidence="2" type="ORF">Dxin01_00181</name>
</gene>